<accession>A0A6C0LUK5</accession>
<sequence>MNLLYYSNHCQHSNQLLQTLSKSNVQKQFYYICIDKRSKDEKNNTIIQLENGKTLPLPPIINKVPSLLLQNHGNRVLTGNEILGFIQKQIQETEQTQVSDEPEPFGFMGSDTFVCSDNFSFLDMNATDLQSKGDGGLRQMHHYVPMDNNPTISTPVDNYVPDKIGTGQEMTIEKLQQDRDKDVYNQKMPYSK</sequence>
<reference evidence="1" key="1">
    <citation type="journal article" date="2020" name="Nature">
        <title>Giant virus diversity and host interactions through global metagenomics.</title>
        <authorList>
            <person name="Schulz F."/>
            <person name="Roux S."/>
            <person name="Paez-Espino D."/>
            <person name="Jungbluth S."/>
            <person name="Walsh D.A."/>
            <person name="Denef V.J."/>
            <person name="McMahon K.D."/>
            <person name="Konstantinidis K.T."/>
            <person name="Eloe-Fadrosh E.A."/>
            <person name="Kyrpides N.C."/>
            <person name="Woyke T."/>
        </authorList>
    </citation>
    <scope>NUCLEOTIDE SEQUENCE</scope>
    <source>
        <strain evidence="1">GVMAG-S-1016713-123</strain>
    </source>
</reference>
<protein>
    <submittedName>
        <fullName evidence="1">Uncharacterized protein</fullName>
    </submittedName>
</protein>
<proteinExistence type="predicted"/>
<organism evidence="1">
    <name type="scientific">viral metagenome</name>
    <dbReference type="NCBI Taxonomy" id="1070528"/>
    <lineage>
        <taxon>unclassified sequences</taxon>
        <taxon>metagenomes</taxon>
        <taxon>organismal metagenomes</taxon>
    </lineage>
</organism>
<name>A0A6C0LUK5_9ZZZZ</name>
<evidence type="ECO:0000313" key="1">
    <source>
        <dbReference type="EMBL" id="QHU34103.1"/>
    </source>
</evidence>
<dbReference type="AlphaFoldDB" id="A0A6C0LUK5"/>
<dbReference type="EMBL" id="MN740567">
    <property type="protein sequence ID" value="QHU34103.1"/>
    <property type="molecule type" value="Genomic_DNA"/>
</dbReference>